<dbReference type="Gene3D" id="3.40.109.10">
    <property type="entry name" value="NADH Oxidase"/>
    <property type="match status" value="1"/>
</dbReference>
<accession>A0ABS1J1A2</accession>
<evidence type="ECO:0000259" key="6">
    <source>
        <dbReference type="Pfam" id="PF00881"/>
    </source>
</evidence>
<reference evidence="7 8" key="1">
    <citation type="submission" date="2021-01" db="EMBL/GenBank/DDBJ databases">
        <title>Isolation and description of Catonella massiliensis sp. nov., a novel Catonella species, isolated from a stable periodontitis subject.</title>
        <authorList>
            <person name="Antezack A."/>
            <person name="Boxberger M."/>
            <person name="La Scola B."/>
            <person name="Monnet-Corti V."/>
        </authorList>
    </citation>
    <scope>NUCLEOTIDE SEQUENCE [LARGE SCALE GENOMIC DNA]</scope>
    <source>
        <strain evidence="7 8">Marseille-Q4567</strain>
    </source>
</reference>
<feature type="domain" description="Nitroreductase" evidence="6">
    <location>
        <begin position="68"/>
        <end position="146"/>
    </location>
</feature>
<dbReference type="CDD" id="cd20609">
    <property type="entry name" value="nitroreductase"/>
    <property type="match status" value="1"/>
</dbReference>
<evidence type="ECO:0000313" key="7">
    <source>
        <dbReference type="EMBL" id="MBK5897924.1"/>
    </source>
</evidence>
<keyword evidence="3" id="KW-0285">Flavoprotein</keyword>
<dbReference type="RefSeq" id="WP_208429380.1">
    <property type="nucleotide sequence ID" value="NZ_JAEPRJ010000001.1"/>
</dbReference>
<protein>
    <submittedName>
        <fullName evidence="7">Nitroreductase family protein</fullName>
    </submittedName>
</protein>
<name>A0ABS1J1A2_9FIRM</name>
<evidence type="ECO:0000256" key="4">
    <source>
        <dbReference type="ARBA" id="ARBA00022643"/>
    </source>
</evidence>
<dbReference type="InterPro" id="IPR029479">
    <property type="entry name" value="Nitroreductase"/>
</dbReference>
<sequence length="170" mass="19376">MDFLKLARERYSCRQLSDKKVEKEKLDKIIEAGILAPTATNAQPYKIWLIESTEAKEKLAKANRYQFGAEVFFVVGAKEDEAWVRKFDNHNFAEVDATIVATHMMLEITELGLGTTWVGHFDAPLLKEEFPEMKGYELIAIFPVGYPAAEAKPSERHTVRRAVEEAVMVR</sequence>
<keyword evidence="5" id="KW-0560">Oxidoreductase</keyword>
<evidence type="ECO:0000256" key="5">
    <source>
        <dbReference type="ARBA" id="ARBA00023002"/>
    </source>
</evidence>
<dbReference type="SUPFAM" id="SSF55469">
    <property type="entry name" value="FMN-dependent nitroreductase-like"/>
    <property type="match status" value="1"/>
</dbReference>
<dbReference type="InterPro" id="IPR000415">
    <property type="entry name" value="Nitroreductase-like"/>
</dbReference>
<comment type="caution">
    <text evidence="7">The sequence shown here is derived from an EMBL/GenBank/DDBJ whole genome shotgun (WGS) entry which is preliminary data.</text>
</comment>
<feature type="domain" description="Nitroreductase" evidence="6">
    <location>
        <begin position="7"/>
        <end position="63"/>
    </location>
</feature>
<evidence type="ECO:0000256" key="3">
    <source>
        <dbReference type="ARBA" id="ARBA00022630"/>
    </source>
</evidence>
<gene>
    <name evidence="7" type="ORF">JJN12_09070</name>
</gene>
<dbReference type="PANTHER" id="PTHR43673:SF2">
    <property type="entry name" value="NITROREDUCTASE"/>
    <property type="match status" value="1"/>
</dbReference>
<evidence type="ECO:0000256" key="2">
    <source>
        <dbReference type="ARBA" id="ARBA00007118"/>
    </source>
</evidence>
<evidence type="ECO:0000256" key="1">
    <source>
        <dbReference type="ARBA" id="ARBA00001917"/>
    </source>
</evidence>
<proteinExistence type="inferred from homology"/>
<dbReference type="Pfam" id="PF00881">
    <property type="entry name" value="Nitroreductase"/>
    <property type="match status" value="2"/>
</dbReference>
<keyword evidence="8" id="KW-1185">Reference proteome</keyword>
<dbReference type="EMBL" id="JAEPRJ010000001">
    <property type="protein sequence ID" value="MBK5897924.1"/>
    <property type="molecule type" value="Genomic_DNA"/>
</dbReference>
<organism evidence="7 8">
    <name type="scientific">Catonella massiliensis</name>
    <dbReference type="NCBI Taxonomy" id="2799636"/>
    <lineage>
        <taxon>Bacteria</taxon>
        <taxon>Bacillati</taxon>
        <taxon>Bacillota</taxon>
        <taxon>Clostridia</taxon>
        <taxon>Lachnospirales</taxon>
        <taxon>Lachnospiraceae</taxon>
        <taxon>Catonella</taxon>
    </lineage>
</organism>
<keyword evidence="4" id="KW-0288">FMN</keyword>
<evidence type="ECO:0000313" key="8">
    <source>
        <dbReference type="Proteomes" id="UP000604730"/>
    </source>
</evidence>
<dbReference type="Proteomes" id="UP000604730">
    <property type="component" value="Unassembled WGS sequence"/>
</dbReference>
<comment type="similarity">
    <text evidence="2">Belongs to the nitroreductase family.</text>
</comment>
<comment type="cofactor">
    <cofactor evidence="1">
        <name>FMN</name>
        <dbReference type="ChEBI" id="CHEBI:58210"/>
    </cofactor>
</comment>
<dbReference type="PANTHER" id="PTHR43673">
    <property type="entry name" value="NAD(P)H NITROREDUCTASE YDGI-RELATED"/>
    <property type="match status" value="1"/>
</dbReference>